<name>A0ABX3SQS2_MYCMA</name>
<dbReference type="RefSeq" id="WP_083011123.1">
    <property type="nucleotide sequence ID" value="NZ_CP060015.1"/>
</dbReference>
<evidence type="ECO:0000313" key="2">
    <source>
        <dbReference type="Proteomes" id="UP000243140"/>
    </source>
</evidence>
<protein>
    <submittedName>
        <fullName evidence="1">Uncharacterized protein</fullName>
    </submittedName>
</protein>
<sequence length="75" mass="6864">MKAQTKTAIAMLGGVAALAVIGFGGGGVSPAGGASTTPTHPSSAVSPVIPNAAAPGGHAGVHMATLTGCIPGANC</sequence>
<gene>
    <name evidence="1" type="ORF">BST29_15730</name>
</gene>
<reference evidence="1 2" key="1">
    <citation type="submission" date="2017-02" db="EMBL/GenBank/DDBJ databases">
        <title>The new phylogeny of genus Mycobacterium.</title>
        <authorList>
            <person name="Tortoli E."/>
            <person name="Trovato A."/>
            <person name="Cirillo D.M."/>
        </authorList>
    </citation>
    <scope>NUCLEOTIDE SEQUENCE [LARGE SCALE GENOMIC DNA]</scope>
    <source>
        <strain evidence="1 2">IP1130001</strain>
    </source>
</reference>
<keyword evidence="2" id="KW-1185">Reference proteome</keyword>
<dbReference type="EMBL" id="MVHV01000015">
    <property type="protein sequence ID" value="ORA80939.1"/>
    <property type="molecule type" value="Genomic_DNA"/>
</dbReference>
<comment type="caution">
    <text evidence="1">The sequence shown here is derived from an EMBL/GenBank/DDBJ whole genome shotgun (WGS) entry which is preliminary data.</text>
</comment>
<evidence type="ECO:0000313" key="1">
    <source>
        <dbReference type="EMBL" id="ORA80939.1"/>
    </source>
</evidence>
<accession>A0ABX3SQS2</accession>
<organism evidence="1 2">
    <name type="scientific">Mycobacterium malmoense</name>
    <dbReference type="NCBI Taxonomy" id="1780"/>
    <lineage>
        <taxon>Bacteria</taxon>
        <taxon>Bacillati</taxon>
        <taxon>Actinomycetota</taxon>
        <taxon>Actinomycetes</taxon>
        <taxon>Mycobacteriales</taxon>
        <taxon>Mycobacteriaceae</taxon>
        <taxon>Mycobacterium</taxon>
    </lineage>
</organism>
<proteinExistence type="predicted"/>
<dbReference type="Proteomes" id="UP000243140">
    <property type="component" value="Unassembled WGS sequence"/>
</dbReference>